<keyword evidence="4 7" id="KW-0267">Excision nuclease</keyword>
<evidence type="ECO:0000256" key="1">
    <source>
        <dbReference type="ARBA" id="ARBA00022490"/>
    </source>
</evidence>
<keyword evidence="5 7" id="KW-0234">DNA repair</keyword>
<keyword evidence="3 7" id="KW-0228">DNA excision</keyword>
<dbReference type="HAMAP" id="MF_00203">
    <property type="entry name" value="UvrC"/>
    <property type="match status" value="1"/>
</dbReference>
<dbReference type="InterPro" id="IPR001943">
    <property type="entry name" value="UVR_dom"/>
</dbReference>
<comment type="subcellular location">
    <subcellularLocation>
        <location evidence="7">Cytoplasm</location>
    </subcellularLocation>
</comment>
<dbReference type="SUPFAM" id="SSF46600">
    <property type="entry name" value="C-terminal UvrC-binding domain of UvrB"/>
    <property type="match status" value="1"/>
</dbReference>
<evidence type="ECO:0000256" key="3">
    <source>
        <dbReference type="ARBA" id="ARBA00022769"/>
    </source>
</evidence>
<keyword evidence="10" id="KW-1185">Reference proteome</keyword>
<dbReference type="Pfam" id="PF14520">
    <property type="entry name" value="HHH_5"/>
    <property type="match status" value="1"/>
</dbReference>
<dbReference type="EMBL" id="OX336137">
    <property type="protein sequence ID" value="CAI2717199.1"/>
    <property type="molecule type" value="Genomic_DNA"/>
</dbReference>
<reference evidence="9 10" key="1">
    <citation type="submission" date="2022-09" db="EMBL/GenBank/DDBJ databases">
        <authorList>
            <person name="Kop L."/>
        </authorList>
    </citation>
    <scope>NUCLEOTIDE SEQUENCE [LARGE SCALE GENOMIC DNA]</scope>
    <source>
        <strain evidence="9 10">347</strain>
    </source>
</reference>
<evidence type="ECO:0000313" key="9">
    <source>
        <dbReference type="EMBL" id="CAI2717199.1"/>
    </source>
</evidence>
<comment type="subunit">
    <text evidence="7">Interacts with UvrB in an incision complex.</text>
</comment>
<dbReference type="SMART" id="SM00465">
    <property type="entry name" value="GIYc"/>
    <property type="match status" value="1"/>
</dbReference>
<protein>
    <recommendedName>
        <fullName evidence="7">UvrABC system protein C</fullName>
        <shortName evidence="7">Protein UvrC</shortName>
    </recommendedName>
    <alternativeName>
        <fullName evidence="7">Excinuclease ABC subunit C</fullName>
    </alternativeName>
</protein>
<dbReference type="SUPFAM" id="SSF82771">
    <property type="entry name" value="GIY-YIG endonuclease"/>
    <property type="match status" value="1"/>
</dbReference>
<dbReference type="InterPro" id="IPR038476">
    <property type="entry name" value="UvrC_RNase_H_dom_sf"/>
</dbReference>
<evidence type="ECO:0000313" key="10">
    <source>
        <dbReference type="Proteomes" id="UP001157733"/>
    </source>
</evidence>
<dbReference type="Pfam" id="PF08459">
    <property type="entry name" value="UvrC_RNaseH_dom"/>
    <property type="match status" value="1"/>
</dbReference>
<accession>A0ABN8VYM4</accession>
<dbReference type="InterPro" id="IPR010994">
    <property type="entry name" value="RuvA_2-like"/>
</dbReference>
<dbReference type="NCBIfam" id="TIGR00194">
    <property type="entry name" value="uvrC"/>
    <property type="match status" value="1"/>
</dbReference>
<dbReference type="Pfam" id="PF02151">
    <property type="entry name" value="UVR"/>
    <property type="match status" value="1"/>
</dbReference>
<dbReference type="InterPro" id="IPR004791">
    <property type="entry name" value="UvrC"/>
</dbReference>
<dbReference type="Pfam" id="PF01541">
    <property type="entry name" value="GIY-YIG"/>
    <property type="match status" value="1"/>
</dbReference>
<dbReference type="InterPro" id="IPR047296">
    <property type="entry name" value="GIY-YIG_UvrC_Cho"/>
</dbReference>
<dbReference type="Gene3D" id="3.30.420.340">
    <property type="entry name" value="UvrC, RNAse H endonuclease domain"/>
    <property type="match status" value="1"/>
</dbReference>
<dbReference type="InterPro" id="IPR000305">
    <property type="entry name" value="GIY-YIG_endonuc"/>
</dbReference>
<evidence type="ECO:0000256" key="4">
    <source>
        <dbReference type="ARBA" id="ARBA00022881"/>
    </source>
</evidence>
<dbReference type="InterPro" id="IPR035901">
    <property type="entry name" value="GIY-YIG_endonuc_sf"/>
</dbReference>
<evidence type="ECO:0000259" key="8">
    <source>
        <dbReference type="SMART" id="SM00465"/>
    </source>
</evidence>
<dbReference type="NCBIfam" id="NF001824">
    <property type="entry name" value="PRK00558.1-5"/>
    <property type="match status" value="1"/>
</dbReference>
<comment type="function">
    <text evidence="7">The UvrABC repair system catalyzes the recognition and processing of DNA lesions. UvrC both incises the 5' and 3' sides of the lesion. The N-terminal half is responsible for the 3' incision and the C-terminal half is responsible for the 5' incision.</text>
</comment>
<sequence length="616" mass="70675">MQRKVALPPNDSIKEILKTIPKLPGIYIMKDKAGEILYIGKAKSLYSRVRSYFTESRDHAPRTRIFVRKVADIKVLTTKTEQEALILESNFVKKHQPRYNVMLKDDKHYPYLRLTTQETYPRLEVVRRVKKDGATYFGPYTMVREVRETIRLIYKIFPLRQSSDELDGNAKRRPCLNYHMKRCLAPCAGLVSPEDYARVVNDVILFLKGKNSELLDSLKAKMADASEGQRYEEAAVFRDKIDAVNTVLDKQRIISTSMENQDIVACYTEAKATMVQVLIVRNGKMLAEKLFKMNNPEEEPDAETLASFLKQYYADETLFPSEILVSHDLEDRELIEDWLSEKRQARVKIEIPQRGKKRQLVQMAEENARFAMRAELDKGDVATRSLEELRETLGLKNFPKTIEGFDISNIGGTHAVGSMVYFHNAKAEKSKYRRFKIKTVDGIDDYAMLTEVMTRRYARLLDENKPLPDLILIDGGKGHLSTGYRVLQSLELEERIDLACIAKGKFRTNLDTDEVFLVGRKDSVSFKENSPSRFLLQRVRDEAHRFAIDYHRSLRGKNALKSPLQDIPGIGKKRHLLLLKTFGSLENIKHASLEDLQQLPGVTAPLAKKIKDAVNV</sequence>
<keyword evidence="6 7" id="KW-0742">SOS response</keyword>
<dbReference type="SUPFAM" id="SSF47781">
    <property type="entry name" value="RuvA domain 2-like"/>
    <property type="match status" value="1"/>
</dbReference>
<evidence type="ECO:0000256" key="2">
    <source>
        <dbReference type="ARBA" id="ARBA00022763"/>
    </source>
</evidence>
<dbReference type="Pfam" id="PF22920">
    <property type="entry name" value="UvrC_RNaseH"/>
    <property type="match status" value="1"/>
</dbReference>
<gene>
    <name evidence="7 9" type="primary">uvrC</name>
    <name evidence="9" type="ORF">NSPWAT_0340</name>
</gene>
<organism evidence="9 10">
    <name type="scientific">Nitrospina watsonii</name>
    <dbReference type="NCBI Taxonomy" id="1323948"/>
    <lineage>
        <taxon>Bacteria</taxon>
        <taxon>Pseudomonadati</taxon>
        <taxon>Nitrospinota/Tectimicrobiota group</taxon>
        <taxon>Nitrospinota</taxon>
        <taxon>Nitrospinia</taxon>
        <taxon>Nitrospinales</taxon>
        <taxon>Nitrospinaceae</taxon>
        <taxon>Nitrospina</taxon>
    </lineage>
</organism>
<comment type="similarity">
    <text evidence="7">Belongs to the UvrC family.</text>
</comment>
<dbReference type="PANTHER" id="PTHR30562:SF1">
    <property type="entry name" value="UVRABC SYSTEM PROTEIN C"/>
    <property type="match status" value="1"/>
</dbReference>
<dbReference type="Gene3D" id="3.40.1440.10">
    <property type="entry name" value="GIY-YIG endonuclease"/>
    <property type="match status" value="1"/>
</dbReference>
<name>A0ABN8VYM4_9BACT</name>
<keyword evidence="2 7" id="KW-0227">DNA damage</keyword>
<dbReference type="InterPro" id="IPR050066">
    <property type="entry name" value="UvrABC_protein_C"/>
</dbReference>
<evidence type="ECO:0000256" key="6">
    <source>
        <dbReference type="ARBA" id="ARBA00023236"/>
    </source>
</evidence>
<dbReference type="InterPro" id="IPR001162">
    <property type="entry name" value="UvrC_RNase_H_dom"/>
</dbReference>
<dbReference type="Proteomes" id="UP001157733">
    <property type="component" value="Chromosome"/>
</dbReference>
<dbReference type="CDD" id="cd10434">
    <property type="entry name" value="GIY-YIG_UvrC_Cho"/>
    <property type="match status" value="1"/>
</dbReference>
<dbReference type="InterPro" id="IPR036876">
    <property type="entry name" value="UVR_dom_sf"/>
</dbReference>
<feature type="domain" description="GIY-YIG" evidence="8">
    <location>
        <begin position="23"/>
        <end position="105"/>
    </location>
</feature>
<dbReference type="Gene3D" id="1.10.150.20">
    <property type="entry name" value="5' to 3' exonuclease, C-terminal subdomain"/>
    <property type="match status" value="1"/>
</dbReference>
<evidence type="ECO:0000256" key="5">
    <source>
        <dbReference type="ARBA" id="ARBA00023204"/>
    </source>
</evidence>
<proteinExistence type="inferred from homology"/>
<evidence type="ECO:0000256" key="7">
    <source>
        <dbReference type="HAMAP-Rule" id="MF_00203"/>
    </source>
</evidence>
<dbReference type="PANTHER" id="PTHR30562">
    <property type="entry name" value="UVRC/OXIDOREDUCTASE"/>
    <property type="match status" value="1"/>
</dbReference>
<keyword evidence="1 7" id="KW-0963">Cytoplasm</keyword>